<accession>A0A319EFV3</accession>
<dbReference type="Proteomes" id="UP000248423">
    <property type="component" value="Unassembled WGS sequence"/>
</dbReference>
<name>A0A319EFV3_ASPSB</name>
<dbReference type="STRING" id="1448318.A0A319EFV3"/>
<feature type="region of interest" description="Disordered" evidence="1">
    <location>
        <begin position="370"/>
        <end position="390"/>
    </location>
</feature>
<dbReference type="PROSITE" id="PS51257">
    <property type="entry name" value="PROKAR_LIPOPROTEIN"/>
    <property type="match status" value="1"/>
</dbReference>
<feature type="compositionally biased region" description="Low complexity" evidence="1">
    <location>
        <begin position="305"/>
        <end position="324"/>
    </location>
</feature>
<protein>
    <submittedName>
        <fullName evidence="2">Uncharacterized protein</fullName>
    </submittedName>
</protein>
<dbReference type="VEuPathDB" id="FungiDB:BO78DRAFT_339192"/>
<gene>
    <name evidence="2" type="ORF">BO78DRAFT_339192</name>
</gene>
<keyword evidence="3" id="KW-1185">Reference proteome</keyword>
<proteinExistence type="predicted"/>
<organism evidence="2 3">
    <name type="scientific">Aspergillus sclerotiicarbonarius (strain CBS 121057 / IBT 28362)</name>
    <dbReference type="NCBI Taxonomy" id="1448318"/>
    <lineage>
        <taxon>Eukaryota</taxon>
        <taxon>Fungi</taxon>
        <taxon>Dikarya</taxon>
        <taxon>Ascomycota</taxon>
        <taxon>Pezizomycotina</taxon>
        <taxon>Eurotiomycetes</taxon>
        <taxon>Eurotiomycetidae</taxon>
        <taxon>Eurotiales</taxon>
        <taxon>Aspergillaceae</taxon>
        <taxon>Aspergillus</taxon>
        <taxon>Aspergillus subgen. Circumdati</taxon>
    </lineage>
</organism>
<feature type="region of interest" description="Disordered" evidence="1">
    <location>
        <begin position="171"/>
        <end position="199"/>
    </location>
</feature>
<dbReference type="AlphaFoldDB" id="A0A319EFV3"/>
<feature type="compositionally biased region" description="Polar residues" evidence="1">
    <location>
        <begin position="263"/>
        <end position="277"/>
    </location>
</feature>
<feature type="region of interest" description="Disordered" evidence="1">
    <location>
        <begin position="335"/>
        <end position="354"/>
    </location>
</feature>
<sequence>MKQAMAQAGSIFTGWISSCLFCLSSKGDDESFHHQQAMKQKGAEREMKICHTQPHLVPPMNLAGDDDLPSPGPPPRVSSIQSWVVEGRTRASRASNRASISLKRKSTAPVRISAPSDFRRVSMFLTESDGYCPLELSFNSPGNRLPDLPQFDDFGLDITRPPRALSFAEMGRASHPRSHRPSSSFQLLRKPVGSGSRRSSLGAQELLERHTSVASPLIPHFSTRGSAVTGLTASVITPTSPRLDLSGGYASQARNGLRRDTNEAATFTVPRTPTKPNLQDRPLPSIPTEEDSPSSGSTYHPPTTPSESRPPTTPSENPNRTPTRSGRVTQWLFQTNSKPIPLPPSPGKASDKGPFRIRSRTLSGSTLASSITNLTGGHKTTPSLASGTTVAPTMRASNADTRDFDLPLGSPFSPKQTFPSVTEEHTYPTIYEGEQQQEHEVFEDLRAQYYENYRQSAVGLAF</sequence>
<evidence type="ECO:0000256" key="1">
    <source>
        <dbReference type="SAM" id="MobiDB-lite"/>
    </source>
</evidence>
<dbReference type="EMBL" id="KZ826334">
    <property type="protein sequence ID" value="PYI08440.1"/>
    <property type="molecule type" value="Genomic_DNA"/>
</dbReference>
<feature type="region of interest" description="Disordered" evidence="1">
    <location>
        <begin position="238"/>
        <end position="326"/>
    </location>
</feature>
<evidence type="ECO:0000313" key="2">
    <source>
        <dbReference type="EMBL" id="PYI08440.1"/>
    </source>
</evidence>
<reference evidence="2 3" key="1">
    <citation type="submission" date="2018-02" db="EMBL/GenBank/DDBJ databases">
        <title>The genomes of Aspergillus section Nigri reveals drivers in fungal speciation.</title>
        <authorList>
            <consortium name="DOE Joint Genome Institute"/>
            <person name="Vesth T.C."/>
            <person name="Nybo J."/>
            <person name="Theobald S."/>
            <person name="Brandl J."/>
            <person name="Frisvad J.C."/>
            <person name="Nielsen K.F."/>
            <person name="Lyhne E.K."/>
            <person name="Kogle M.E."/>
            <person name="Kuo A."/>
            <person name="Riley R."/>
            <person name="Clum A."/>
            <person name="Nolan M."/>
            <person name="Lipzen A."/>
            <person name="Salamov A."/>
            <person name="Henrissat B."/>
            <person name="Wiebenga A."/>
            <person name="De vries R.P."/>
            <person name="Grigoriev I.V."/>
            <person name="Mortensen U.H."/>
            <person name="Andersen M.R."/>
            <person name="Baker S.E."/>
        </authorList>
    </citation>
    <scope>NUCLEOTIDE SEQUENCE [LARGE SCALE GENOMIC DNA]</scope>
    <source>
        <strain evidence="2 3">CBS 121057</strain>
    </source>
</reference>
<evidence type="ECO:0000313" key="3">
    <source>
        <dbReference type="Proteomes" id="UP000248423"/>
    </source>
</evidence>
<dbReference type="OrthoDB" id="3595619at2759"/>